<dbReference type="KEGG" id="vg:30306253"/>
<dbReference type="Proteomes" id="UP000202158">
    <property type="component" value="Segment"/>
</dbReference>
<reference evidence="4 5" key="1">
    <citation type="journal article" date="2016" name="Virology">
        <title>The genomic content and context of auxiliary metabolic genes in marine cyanomyoviruses.</title>
        <authorList>
            <person name="Crummett L.T."/>
            <person name="Puxty R.J."/>
            <person name="Weihe C."/>
            <person name="Marston M.F."/>
            <person name="Martiny J.B."/>
        </authorList>
    </citation>
    <scope>NUCLEOTIDE SEQUENCE [LARGE SCALE GENOMIC DNA]</scope>
    <source>
        <strain evidence="1">0210CC35</strain>
        <strain evidence="2">0310NB44</strain>
        <strain evidence="3">1209TA19</strain>
    </source>
</reference>
<dbReference type="EMBL" id="KU686208">
    <property type="protein sequence ID" value="AOV61229.1"/>
    <property type="molecule type" value="Genomic_DNA"/>
</dbReference>
<dbReference type="Proteomes" id="UP000241975">
    <property type="component" value="Segment"/>
</dbReference>
<evidence type="ECO:0000313" key="5">
    <source>
        <dbReference type="Proteomes" id="UP000241089"/>
    </source>
</evidence>
<dbReference type="OrthoDB" id="28884at10239"/>
<dbReference type="EMBL" id="KU686209">
    <property type="protein sequence ID" value="AOV61443.1"/>
    <property type="molecule type" value="Genomic_DNA"/>
</dbReference>
<gene>
    <name evidence="1" type="ORF">C350210_184</name>
    <name evidence="2" type="ORF">N440310_183</name>
    <name evidence="3" type="ORF">T191209_183</name>
</gene>
<evidence type="ECO:0000313" key="4">
    <source>
        <dbReference type="Proteomes" id="UP000202158"/>
    </source>
</evidence>
<dbReference type="RefSeq" id="YP_009321095.1">
    <property type="nucleotide sequence ID" value="NC_031903.1"/>
</dbReference>
<evidence type="ECO:0000313" key="1">
    <source>
        <dbReference type="EMBL" id="AOV61015.1"/>
    </source>
</evidence>
<name>A0A1D8KRX8_9CAUD</name>
<sequence>MDQEFNDINDVLLDIFIDQLHAAAEMELDSDETTAWVSSSADRATAF</sequence>
<dbReference type="GeneID" id="30306253"/>
<dbReference type="Proteomes" id="UP000241089">
    <property type="component" value="Segment"/>
</dbReference>
<evidence type="ECO:0000313" key="3">
    <source>
        <dbReference type="EMBL" id="AOV61443.1"/>
    </source>
</evidence>
<evidence type="ECO:0000313" key="6">
    <source>
        <dbReference type="Proteomes" id="UP000241975"/>
    </source>
</evidence>
<protein>
    <submittedName>
        <fullName evidence="3">Uncharacterized protein</fullName>
    </submittedName>
</protein>
<accession>A0A1D8KRX8</accession>
<keyword evidence="6" id="KW-1185">Reference proteome</keyword>
<organism evidence="3 4">
    <name type="scientific">Synechococcus phage S-CAM22</name>
    <dbReference type="NCBI Taxonomy" id="1883365"/>
    <lineage>
        <taxon>Viruses</taxon>
        <taxon>Duplodnaviria</taxon>
        <taxon>Heunggongvirae</taxon>
        <taxon>Uroviricota</taxon>
        <taxon>Caudoviricetes</taxon>
        <taxon>Pantevenvirales</taxon>
        <taxon>Kyanoviridae</taxon>
        <taxon>Alisovirus</taxon>
        <taxon>Alisovirus socal22</taxon>
    </lineage>
</organism>
<evidence type="ECO:0000313" key="2">
    <source>
        <dbReference type="EMBL" id="AOV61229.1"/>
    </source>
</evidence>
<dbReference type="EMBL" id="KU686207">
    <property type="protein sequence ID" value="AOV61015.1"/>
    <property type="molecule type" value="Genomic_DNA"/>
</dbReference>
<proteinExistence type="predicted"/>